<gene>
    <name evidence="2" type="ORF">AFCDBAGC_3545</name>
</gene>
<sequence>MTARLILGTALGLALSTTAFAQSFTAPAGIPAALAPGGLEGRAAVPNALDAAGHAPRGYGRDVYGADDGLVTGSLRDARDARAYRGR</sequence>
<comment type="caution">
    <text evidence="2">The sequence shown here is derived from an EMBL/GenBank/DDBJ whole genome shotgun (WGS) entry which is preliminary data.</text>
</comment>
<evidence type="ECO:0000313" key="3">
    <source>
        <dbReference type="Proteomes" id="UP001055117"/>
    </source>
</evidence>
<protein>
    <submittedName>
        <fullName evidence="2">Uncharacterized protein</fullName>
    </submittedName>
</protein>
<keyword evidence="3" id="KW-1185">Reference proteome</keyword>
<organism evidence="2 3">
    <name type="scientific">Methylobacterium cerastii</name>
    <dbReference type="NCBI Taxonomy" id="932741"/>
    <lineage>
        <taxon>Bacteria</taxon>
        <taxon>Pseudomonadati</taxon>
        <taxon>Pseudomonadota</taxon>
        <taxon>Alphaproteobacteria</taxon>
        <taxon>Hyphomicrobiales</taxon>
        <taxon>Methylobacteriaceae</taxon>
        <taxon>Methylobacterium</taxon>
    </lineage>
</organism>
<feature type="signal peptide" evidence="1">
    <location>
        <begin position="1"/>
        <end position="21"/>
    </location>
</feature>
<feature type="chain" id="PRO_5045551033" evidence="1">
    <location>
        <begin position="22"/>
        <end position="87"/>
    </location>
</feature>
<keyword evidence="1" id="KW-0732">Signal</keyword>
<proteinExistence type="predicted"/>
<dbReference type="EMBL" id="BPQG01000053">
    <property type="protein sequence ID" value="GJD45671.1"/>
    <property type="molecule type" value="Genomic_DNA"/>
</dbReference>
<evidence type="ECO:0000256" key="1">
    <source>
        <dbReference type="SAM" id="SignalP"/>
    </source>
</evidence>
<reference evidence="2 3" key="1">
    <citation type="journal article" date="2021" name="Front. Microbiol.">
        <title>Comprehensive Comparative Genomics and Phenotyping of Methylobacterium Species.</title>
        <authorList>
            <person name="Alessa O."/>
            <person name="Ogura Y."/>
            <person name="Fujitani Y."/>
            <person name="Takami H."/>
            <person name="Hayashi T."/>
            <person name="Sahin N."/>
            <person name="Tani A."/>
        </authorList>
    </citation>
    <scope>NUCLEOTIDE SEQUENCE [LARGE SCALE GENOMIC DNA]</scope>
    <source>
        <strain evidence="2 3">DSM 23679</strain>
    </source>
</reference>
<dbReference type="Proteomes" id="UP001055117">
    <property type="component" value="Unassembled WGS sequence"/>
</dbReference>
<dbReference type="RefSeq" id="WP_187275275.1">
    <property type="nucleotide sequence ID" value="NZ_BPQG01000053.1"/>
</dbReference>
<name>A0ABQ4QKV1_9HYPH</name>
<accession>A0ABQ4QKV1</accession>
<evidence type="ECO:0000313" key="2">
    <source>
        <dbReference type="EMBL" id="GJD45671.1"/>
    </source>
</evidence>